<dbReference type="eggNOG" id="COG1677">
    <property type="taxonomic scope" value="Bacteria"/>
</dbReference>
<evidence type="ECO:0000313" key="7">
    <source>
        <dbReference type="Proteomes" id="UP000001494"/>
    </source>
</evidence>
<comment type="similarity">
    <text evidence="2 4">Belongs to the FliE family.</text>
</comment>
<evidence type="ECO:0000256" key="2">
    <source>
        <dbReference type="ARBA" id="ARBA00009272"/>
    </source>
</evidence>
<dbReference type="RefSeq" id="WP_014500896.1">
    <property type="nucleotide sequence ID" value="NC_017262.1"/>
</dbReference>
<dbReference type="KEGG" id="zmm:Zmob_1152"/>
<dbReference type="PANTHER" id="PTHR34653:SF1">
    <property type="entry name" value="FLAGELLAR HOOK-BASAL BODY COMPLEX PROTEIN FLIE"/>
    <property type="match status" value="1"/>
</dbReference>
<evidence type="ECO:0000256" key="4">
    <source>
        <dbReference type="HAMAP-Rule" id="MF_00724"/>
    </source>
</evidence>
<sequence length="124" mass="13142">MTTLDTSSLTEMQNAILQRASTLKNAAGLSTSAAQDVGGVSSVVDGSKSGGILSFNDALNEAMSSVNDSYIQSTEAQDAYQKGETTDIASVMLSRQKASVAFQATLQMRNRLMDAYKTIMNMSV</sequence>
<keyword evidence="6" id="KW-0282">Flagellum</keyword>
<dbReference type="GO" id="GO:0071973">
    <property type="term" value="P:bacterial-type flagellum-dependent cell motility"/>
    <property type="evidence" value="ECO:0007669"/>
    <property type="project" value="InterPro"/>
</dbReference>
<evidence type="ECO:0000256" key="5">
    <source>
        <dbReference type="NCBIfam" id="TIGR00205"/>
    </source>
</evidence>
<name>A0A0H3FZA5_ZYMMA</name>
<gene>
    <name evidence="4" type="primary">fliE</name>
    <name evidence="6" type="ordered locus">Zmob_1152</name>
</gene>
<dbReference type="HAMAP" id="MF_00724">
    <property type="entry name" value="FliE"/>
    <property type="match status" value="1"/>
</dbReference>
<dbReference type="EMBL" id="CP002850">
    <property type="protein sequence ID" value="AEH62982.1"/>
    <property type="molecule type" value="Genomic_DNA"/>
</dbReference>
<dbReference type="PANTHER" id="PTHR34653">
    <property type="match status" value="1"/>
</dbReference>
<keyword evidence="3 4" id="KW-0975">Bacterial flagellum</keyword>
<dbReference type="OrthoDB" id="8909229at2"/>
<organism evidence="6 7">
    <name type="scientific">Zymomonas mobilis subsp. mobilis (strain ATCC 10988 / DSM 424 / LMG 404 / NCIMB 8938 / NRRL B-806 / ZM1)</name>
    <dbReference type="NCBI Taxonomy" id="555217"/>
    <lineage>
        <taxon>Bacteria</taxon>
        <taxon>Pseudomonadati</taxon>
        <taxon>Pseudomonadota</taxon>
        <taxon>Alphaproteobacteria</taxon>
        <taxon>Sphingomonadales</taxon>
        <taxon>Zymomonadaceae</taxon>
        <taxon>Zymomonas</taxon>
    </lineage>
</organism>
<dbReference type="HOGENOM" id="CLU_147249_0_0_5"/>
<dbReference type="Proteomes" id="UP000001494">
    <property type="component" value="Chromosome"/>
</dbReference>
<dbReference type="Pfam" id="PF02049">
    <property type="entry name" value="FliE"/>
    <property type="match status" value="1"/>
</dbReference>
<dbReference type="PRINTS" id="PR01006">
    <property type="entry name" value="FLGHOOKFLIE"/>
</dbReference>
<keyword evidence="6" id="KW-0966">Cell projection</keyword>
<protein>
    <recommendedName>
        <fullName evidence="4 5">Flagellar hook-basal body complex protein FliE</fullName>
    </recommendedName>
</protein>
<proteinExistence type="inferred from homology"/>
<evidence type="ECO:0000313" key="6">
    <source>
        <dbReference type="EMBL" id="AEH62982.1"/>
    </source>
</evidence>
<accession>A0A0H3FZA5</accession>
<dbReference type="GO" id="GO:0009425">
    <property type="term" value="C:bacterial-type flagellum basal body"/>
    <property type="evidence" value="ECO:0007669"/>
    <property type="project" value="UniProtKB-SubCell"/>
</dbReference>
<evidence type="ECO:0000256" key="1">
    <source>
        <dbReference type="ARBA" id="ARBA00004117"/>
    </source>
</evidence>
<reference evidence="6 7" key="1">
    <citation type="journal article" date="2011" name="J. Bacteriol.">
        <title>Genome sequence of the ethanol-producing Zymomonas mobilis subsp. mobilis lectotype strain ATCC 10988.</title>
        <authorList>
            <person name="Pappas K.M."/>
            <person name="Kouvelis V.N."/>
            <person name="Saunders E."/>
            <person name="Brettin T.S."/>
            <person name="Bruce D."/>
            <person name="Detter C."/>
            <person name="Balakireva M."/>
            <person name="Han C.S."/>
            <person name="Savvakis G."/>
            <person name="Kyrpides N.C."/>
            <person name="Typas M.A."/>
        </authorList>
    </citation>
    <scope>NUCLEOTIDE SEQUENCE [LARGE SCALE GENOMIC DNA]</scope>
    <source>
        <strain evidence="7">ATCC 10988 / DSM 424 / CCUG 17860 / LMG 404 / NCIMB 8938 / NRRL B-806 / ZM1</strain>
    </source>
</reference>
<dbReference type="NCBIfam" id="TIGR00205">
    <property type="entry name" value="fliE"/>
    <property type="match status" value="1"/>
</dbReference>
<dbReference type="GO" id="GO:0005198">
    <property type="term" value="F:structural molecule activity"/>
    <property type="evidence" value="ECO:0007669"/>
    <property type="project" value="UniProtKB-UniRule"/>
</dbReference>
<evidence type="ECO:0000256" key="3">
    <source>
        <dbReference type="ARBA" id="ARBA00023143"/>
    </source>
</evidence>
<keyword evidence="6" id="KW-0969">Cilium</keyword>
<dbReference type="GO" id="GO:0003774">
    <property type="term" value="F:cytoskeletal motor activity"/>
    <property type="evidence" value="ECO:0007669"/>
    <property type="project" value="InterPro"/>
</dbReference>
<dbReference type="InterPro" id="IPR001624">
    <property type="entry name" value="FliE"/>
</dbReference>
<comment type="subcellular location">
    <subcellularLocation>
        <location evidence="1 4">Bacterial flagellum basal body</location>
    </subcellularLocation>
</comment>
<dbReference type="AlphaFoldDB" id="A0A0H3FZA5"/>